<dbReference type="GeneID" id="94838104"/>
<accession>A0A1J4KEC0</accession>
<protein>
    <submittedName>
        <fullName evidence="1">Uncharacterized protein</fullName>
    </submittedName>
</protein>
<dbReference type="OrthoDB" id="10622062at2759"/>
<evidence type="ECO:0000313" key="2">
    <source>
        <dbReference type="Proteomes" id="UP000179807"/>
    </source>
</evidence>
<dbReference type="EMBL" id="MLAK01000685">
    <property type="protein sequence ID" value="OHT07805.1"/>
    <property type="molecule type" value="Genomic_DNA"/>
</dbReference>
<sequence length="579" mass="67201">MCAELQERLLSSKDPSSAIFDETEAFYDIIEKLHDTISLPSDVMLPLTALAQNCGYTFSRITQSILDILVQHLSKCMDEHKEIIPQILESIAKYIHRTNFHSLFEKIVVEMPSLPDYFLLELLELPLNLILTIFQQEESRTVIFTQCRPIFHRIVLRTINDFITDPLKLDFFLNSIRTRIQRKQCIEDEIVPREFEFFINLQGERLSDKHSEICKDAKNKLLEFCCRQQVLYQDVCCILRDIWEKTDNALLPALRLELAATILDWRTDPAHDLALAIFDFFDDQSFSNSKVYPTINSTEAKFISSDPCFIFLLYCIFLKNLITRITKETYIPFDERGECKLLLRLIDPTSKVSNLEDFANYLESFYITLDLYDPEDELVQTLKSNLAKTIHKSQKLSNLLIFCGQQLIERRQDQTLMEIGLSYAIKNSNNQNNGTNDGMNDSSGSNVEPDLILAHVMLTHLNDTGFIENLVPSNDIYNDGLNVCIDKRLEILFIWSLNNNNILLYFLALLLRRTQIIEKNADRREESPVKELQTVRYWLENIREEIKKGVIRLEPVARSILQALITSVNNAERIFDGPE</sequence>
<organism evidence="1 2">
    <name type="scientific">Tritrichomonas foetus</name>
    <dbReference type="NCBI Taxonomy" id="1144522"/>
    <lineage>
        <taxon>Eukaryota</taxon>
        <taxon>Metamonada</taxon>
        <taxon>Parabasalia</taxon>
        <taxon>Tritrichomonadida</taxon>
        <taxon>Tritrichomonadidae</taxon>
        <taxon>Tritrichomonas</taxon>
    </lineage>
</organism>
<name>A0A1J4KEC0_9EUKA</name>
<evidence type="ECO:0000313" key="1">
    <source>
        <dbReference type="EMBL" id="OHT07805.1"/>
    </source>
</evidence>
<reference evidence="1" key="1">
    <citation type="submission" date="2016-10" db="EMBL/GenBank/DDBJ databases">
        <authorList>
            <person name="Benchimol M."/>
            <person name="Almeida L.G."/>
            <person name="Vasconcelos A.T."/>
            <person name="Perreira-Neves A."/>
            <person name="Rosa I.A."/>
            <person name="Tasca T."/>
            <person name="Bogo M.R."/>
            <person name="de Souza W."/>
        </authorList>
    </citation>
    <scope>NUCLEOTIDE SEQUENCE [LARGE SCALE GENOMIC DNA]</scope>
    <source>
        <strain evidence="1">K</strain>
    </source>
</reference>
<dbReference type="VEuPathDB" id="TrichDB:TRFO_23837"/>
<proteinExistence type="predicted"/>
<keyword evidence="2" id="KW-1185">Reference proteome</keyword>
<gene>
    <name evidence="1" type="ORF">TRFO_23837</name>
</gene>
<comment type="caution">
    <text evidence="1">The sequence shown here is derived from an EMBL/GenBank/DDBJ whole genome shotgun (WGS) entry which is preliminary data.</text>
</comment>
<dbReference type="Proteomes" id="UP000179807">
    <property type="component" value="Unassembled WGS sequence"/>
</dbReference>
<dbReference type="AlphaFoldDB" id="A0A1J4KEC0"/>
<dbReference type="RefSeq" id="XP_068360941.1">
    <property type="nucleotide sequence ID" value="XM_068503400.1"/>
</dbReference>